<comment type="caution">
    <text evidence="3">The sequence shown here is derived from an EMBL/GenBank/DDBJ whole genome shotgun (WGS) entry which is preliminary data.</text>
</comment>
<dbReference type="EMBL" id="JAUSVF010000002">
    <property type="protein sequence ID" value="MDQ0322710.1"/>
    <property type="molecule type" value="Genomic_DNA"/>
</dbReference>
<dbReference type="InterPro" id="IPR038186">
    <property type="entry name" value="CHAD_dom_sf"/>
</dbReference>
<proteinExistence type="predicted"/>
<sequence>MPTETELKLELMADAEERLLASGLLGEPTSRKELRSIYFDTPDYRLRKAGFSLRIRTSGASQMQTVKASGAASALFARDEWEMPITGDRPVLDYTTPLKTDLDITAEALLAQFSVEVLRRTWNVEEGDTRIEVALDDGQIIAGDRRLPLRELELELKGGGANGLFVFARKIDEIAPFRFGVRSKAERGYSLREELRPAIKSEPILLDRHMTAASSFQAMAEACFRHFRLNEDLFLQNRDASSLHQARIALRRLRSAFSIYKAMVPDAESIRLKDELKWLANTLGKARDIDVLMAKHGSGDLHERLETARSEAYERVIEEVHSSRARALALDFNKWLRCGEYLELPETAELRNTPAAEFALQALDRQRRKLKKTGRCLAAIGDEQRHEARKAAKKLRYACEFFTSLFSGARARKRYGKFIGRMEKLQDRLGLLNDLVMAPTVYEAAGLTDIAATQNGINEEAKEKLITVSQRALDKLIEAKRFWRE</sequence>
<dbReference type="Gene3D" id="1.40.20.10">
    <property type="entry name" value="CHAD domain"/>
    <property type="match status" value="1"/>
</dbReference>
<dbReference type="PANTHER" id="PTHR39569">
    <property type="entry name" value="INORGANIC TRIPHOSPHATASE"/>
    <property type="match status" value="1"/>
</dbReference>
<dbReference type="Pfam" id="PF05235">
    <property type="entry name" value="CHAD"/>
    <property type="match status" value="1"/>
</dbReference>
<dbReference type="RefSeq" id="WP_307234587.1">
    <property type="nucleotide sequence ID" value="NZ_JAUSVF010000002.1"/>
</dbReference>
<gene>
    <name evidence="3" type="ORF">QO002_004916</name>
</gene>
<dbReference type="Pfam" id="PF01928">
    <property type="entry name" value="CYTH"/>
    <property type="match status" value="1"/>
</dbReference>
<evidence type="ECO:0000259" key="2">
    <source>
        <dbReference type="PROSITE" id="PS51708"/>
    </source>
</evidence>
<evidence type="ECO:0000313" key="4">
    <source>
        <dbReference type="Proteomes" id="UP001230207"/>
    </source>
</evidence>
<dbReference type="SUPFAM" id="SSF55154">
    <property type="entry name" value="CYTH-like phosphatases"/>
    <property type="match status" value="1"/>
</dbReference>
<reference evidence="3 4" key="1">
    <citation type="submission" date="2023-07" db="EMBL/GenBank/DDBJ databases">
        <title>Genomic Encyclopedia of Type Strains, Phase IV (KMG-IV): sequencing the most valuable type-strain genomes for metagenomic binning, comparative biology and taxonomic classification.</title>
        <authorList>
            <person name="Goeker M."/>
        </authorList>
    </citation>
    <scope>NUCLEOTIDE SEQUENCE [LARGE SCALE GENOMIC DNA]</scope>
    <source>
        <strain evidence="3 4">DSM 1112</strain>
    </source>
</reference>
<dbReference type="Proteomes" id="UP001230207">
    <property type="component" value="Unassembled WGS sequence"/>
</dbReference>
<dbReference type="PROSITE" id="PS51708">
    <property type="entry name" value="CHAD"/>
    <property type="match status" value="1"/>
</dbReference>
<dbReference type="SMART" id="SM00880">
    <property type="entry name" value="CHAD"/>
    <property type="match status" value="1"/>
</dbReference>
<accession>A0ABU0BWS1</accession>
<organism evidence="3 4">
    <name type="scientific">Pararhizobium capsulatum DSM 1112</name>
    <dbReference type="NCBI Taxonomy" id="1121113"/>
    <lineage>
        <taxon>Bacteria</taxon>
        <taxon>Pseudomonadati</taxon>
        <taxon>Pseudomonadota</taxon>
        <taxon>Alphaproteobacteria</taxon>
        <taxon>Hyphomicrobiales</taxon>
        <taxon>Rhizobiaceae</taxon>
        <taxon>Rhizobium/Agrobacterium group</taxon>
        <taxon>Pararhizobium</taxon>
    </lineage>
</organism>
<protein>
    <submittedName>
        <fullName evidence="3">Inorganic triphosphatase YgiF</fullName>
    </submittedName>
</protein>
<dbReference type="InterPro" id="IPR039013">
    <property type="entry name" value="YgiF"/>
</dbReference>
<dbReference type="InterPro" id="IPR023577">
    <property type="entry name" value="CYTH_domain"/>
</dbReference>
<dbReference type="SMART" id="SM01118">
    <property type="entry name" value="CYTH"/>
    <property type="match status" value="1"/>
</dbReference>
<dbReference type="InterPro" id="IPR033469">
    <property type="entry name" value="CYTH-like_dom_sf"/>
</dbReference>
<feature type="domain" description="CYTH" evidence="1">
    <location>
        <begin position="2"/>
        <end position="195"/>
    </location>
</feature>
<keyword evidence="4" id="KW-1185">Reference proteome</keyword>
<evidence type="ECO:0000259" key="1">
    <source>
        <dbReference type="PROSITE" id="PS51707"/>
    </source>
</evidence>
<dbReference type="PROSITE" id="PS51707">
    <property type="entry name" value="CYTH"/>
    <property type="match status" value="1"/>
</dbReference>
<dbReference type="Gene3D" id="2.40.320.10">
    <property type="entry name" value="Hypothetical Protein Pfu-838710-001"/>
    <property type="match status" value="1"/>
</dbReference>
<name>A0ABU0BWS1_9HYPH</name>
<dbReference type="CDD" id="cd07756">
    <property type="entry name" value="CYTH-like_Pase_CHAD"/>
    <property type="match status" value="1"/>
</dbReference>
<feature type="domain" description="CHAD" evidence="2">
    <location>
        <begin position="209"/>
        <end position="485"/>
    </location>
</feature>
<evidence type="ECO:0000313" key="3">
    <source>
        <dbReference type="EMBL" id="MDQ0322710.1"/>
    </source>
</evidence>
<dbReference type="PANTHER" id="PTHR39569:SF1">
    <property type="entry name" value="INORGANIC TRIPHOSPHATASE"/>
    <property type="match status" value="1"/>
</dbReference>
<dbReference type="InterPro" id="IPR007899">
    <property type="entry name" value="CHAD_dom"/>
</dbReference>